<keyword evidence="3" id="KW-1003">Cell membrane</keyword>
<keyword evidence="6 7" id="KW-0472">Membrane</keyword>
<feature type="transmembrane region" description="Helical" evidence="7">
    <location>
        <begin position="99"/>
        <end position="119"/>
    </location>
</feature>
<dbReference type="Pfam" id="PF00528">
    <property type="entry name" value="BPD_transp_1"/>
    <property type="match status" value="1"/>
</dbReference>
<dbReference type="EMBL" id="BMYO01000005">
    <property type="protein sequence ID" value="GHD63958.1"/>
    <property type="molecule type" value="Genomic_DNA"/>
</dbReference>
<dbReference type="Gene3D" id="1.10.3720.10">
    <property type="entry name" value="MetI-like"/>
    <property type="match status" value="1"/>
</dbReference>
<evidence type="ECO:0000256" key="7">
    <source>
        <dbReference type="RuleBase" id="RU363032"/>
    </source>
</evidence>
<evidence type="ECO:0000256" key="6">
    <source>
        <dbReference type="ARBA" id="ARBA00023136"/>
    </source>
</evidence>
<dbReference type="PANTHER" id="PTHR30151:SF38">
    <property type="entry name" value="ALIPHATIC SULFONATES TRANSPORT PERMEASE PROTEIN SSUC-RELATED"/>
    <property type="match status" value="1"/>
</dbReference>
<accession>A0ABQ3H0Z3</accession>
<evidence type="ECO:0000259" key="8">
    <source>
        <dbReference type="PROSITE" id="PS50928"/>
    </source>
</evidence>
<organism evidence="9 10">
    <name type="scientific">Jeongeupia chitinilytica</name>
    <dbReference type="NCBI Taxonomy" id="1041641"/>
    <lineage>
        <taxon>Bacteria</taxon>
        <taxon>Pseudomonadati</taxon>
        <taxon>Pseudomonadota</taxon>
        <taxon>Betaproteobacteria</taxon>
        <taxon>Neisseriales</taxon>
        <taxon>Chitinibacteraceae</taxon>
        <taxon>Jeongeupia</taxon>
    </lineage>
</organism>
<evidence type="ECO:0000256" key="3">
    <source>
        <dbReference type="ARBA" id="ARBA00022475"/>
    </source>
</evidence>
<comment type="subcellular location">
    <subcellularLocation>
        <location evidence="1 7">Cell membrane</location>
        <topology evidence="1 7">Multi-pass membrane protein</topology>
    </subcellularLocation>
</comment>
<dbReference type="PROSITE" id="PS50928">
    <property type="entry name" value="ABC_TM1"/>
    <property type="match status" value="1"/>
</dbReference>
<feature type="transmembrane region" description="Helical" evidence="7">
    <location>
        <begin position="223"/>
        <end position="242"/>
    </location>
</feature>
<keyword evidence="5 7" id="KW-1133">Transmembrane helix</keyword>
<comment type="similarity">
    <text evidence="7">Belongs to the binding-protein-dependent transport system permease family.</text>
</comment>
<evidence type="ECO:0000256" key="1">
    <source>
        <dbReference type="ARBA" id="ARBA00004651"/>
    </source>
</evidence>
<reference evidence="10" key="1">
    <citation type="journal article" date="2019" name="Int. J. Syst. Evol. Microbiol.">
        <title>The Global Catalogue of Microorganisms (GCM) 10K type strain sequencing project: providing services to taxonomists for standard genome sequencing and annotation.</title>
        <authorList>
            <consortium name="The Broad Institute Genomics Platform"/>
            <consortium name="The Broad Institute Genome Sequencing Center for Infectious Disease"/>
            <person name="Wu L."/>
            <person name="Ma J."/>
        </authorList>
    </citation>
    <scope>NUCLEOTIDE SEQUENCE [LARGE SCALE GENOMIC DNA]</scope>
    <source>
        <strain evidence="10">KCTC 23701</strain>
    </source>
</reference>
<sequence length="258" mass="27380">MSLFAERLRKGKPLVLPLLLLVLWQWLSGQGPAYAMVFVPAGQMLAGIDELLSSGELGHALAASVSRMALGLVIGAGSGFALAVATASLRPLDRALTPVLNAVRQVPLLGWAPLLGLWLGNGEPAKLFVIAMAAFFPTLLGTYEGLRGVDRRYRELAAISKLSPWQGFVQVSLPAASPNVLTGVSQSLAVAWMAAVGTELLFAAGPGLGTLMFTAETGARMDVVLVCVAVIGVLGYTLSRLFEWLARWLLRWRDAVST</sequence>
<name>A0ABQ3H0Z3_9NEIS</name>
<evidence type="ECO:0000256" key="4">
    <source>
        <dbReference type="ARBA" id="ARBA00022692"/>
    </source>
</evidence>
<feature type="transmembrane region" description="Helical" evidence="7">
    <location>
        <begin position="59"/>
        <end position="87"/>
    </location>
</feature>
<evidence type="ECO:0000256" key="2">
    <source>
        <dbReference type="ARBA" id="ARBA00022448"/>
    </source>
</evidence>
<keyword evidence="10" id="KW-1185">Reference proteome</keyword>
<keyword evidence="4 7" id="KW-0812">Transmembrane</keyword>
<feature type="domain" description="ABC transmembrane type-1" evidence="8">
    <location>
        <begin position="57"/>
        <end position="242"/>
    </location>
</feature>
<evidence type="ECO:0000313" key="10">
    <source>
        <dbReference type="Proteomes" id="UP000604737"/>
    </source>
</evidence>
<evidence type="ECO:0000313" key="9">
    <source>
        <dbReference type="EMBL" id="GHD63958.1"/>
    </source>
</evidence>
<feature type="transmembrane region" description="Helical" evidence="7">
    <location>
        <begin position="125"/>
        <end position="146"/>
    </location>
</feature>
<feature type="transmembrane region" description="Helical" evidence="7">
    <location>
        <begin position="189"/>
        <end position="211"/>
    </location>
</feature>
<dbReference type="Proteomes" id="UP000604737">
    <property type="component" value="Unassembled WGS sequence"/>
</dbReference>
<protein>
    <submittedName>
        <fullName evidence="9">ABC transporter permease</fullName>
    </submittedName>
</protein>
<dbReference type="CDD" id="cd06261">
    <property type="entry name" value="TM_PBP2"/>
    <property type="match status" value="1"/>
</dbReference>
<dbReference type="SUPFAM" id="SSF161098">
    <property type="entry name" value="MetI-like"/>
    <property type="match status" value="1"/>
</dbReference>
<dbReference type="InterPro" id="IPR035906">
    <property type="entry name" value="MetI-like_sf"/>
</dbReference>
<dbReference type="RefSeq" id="WP_189460787.1">
    <property type="nucleotide sequence ID" value="NZ_BMYO01000005.1"/>
</dbReference>
<keyword evidence="2 7" id="KW-0813">Transport</keyword>
<evidence type="ECO:0000256" key="5">
    <source>
        <dbReference type="ARBA" id="ARBA00022989"/>
    </source>
</evidence>
<dbReference type="InterPro" id="IPR000515">
    <property type="entry name" value="MetI-like"/>
</dbReference>
<proteinExistence type="inferred from homology"/>
<comment type="caution">
    <text evidence="9">The sequence shown here is derived from an EMBL/GenBank/DDBJ whole genome shotgun (WGS) entry which is preliminary data.</text>
</comment>
<gene>
    <name evidence="9" type="ORF">GCM10007350_22430</name>
</gene>
<dbReference type="PANTHER" id="PTHR30151">
    <property type="entry name" value="ALKANE SULFONATE ABC TRANSPORTER-RELATED, MEMBRANE SUBUNIT"/>
    <property type="match status" value="1"/>
</dbReference>